<keyword evidence="4" id="KW-0238">DNA-binding</keyword>
<evidence type="ECO:0000256" key="5">
    <source>
        <dbReference type="ARBA" id="ARBA00023163"/>
    </source>
</evidence>
<dbReference type="Gene3D" id="3.40.640.10">
    <property type="entry name" value="Type I PLP-dependent aspartate aminotransferase-like (Major domain)"/>
    <property type="match status" value="1"/>
</dbReference>
<dbReference type="GO" id="GO:0003700">
    <property type="term" value="F:DNA-binding transcription factor activity"/>
    <property type="evidence" value="ECO:0007669"/>
    <property type="project" value="InterPro"/>
</dbReference>
<accession>A0A132N4H7</accession>
<dbReference type="PANTHER" id="PTHR46577:SF1">
    <property type="entry name" value="HTH-TYPE TRANSCRIPTIONAL REGULATORY PROTEIN GABR"/>
    <property type="match status" value="1"/>
</dbReference>
<dbReference type="RefSeq" id="WP_066884273.1">
    <property type="nucleotide sequence ID" value="NZ_JYIJ01000013.1"/>
</dbReference>
<dbReference type="CDD" id="cd07377">
    <property type="entry name" value="WHTH_GntR"/>
    <property type="match status" value="1"/>
</dbReference>
<evidence type="ECO:0000313" key="7">
    <source>
        <dbReference type="EMBL" id="KWX05051.1"/>
    </source>
</evidence>
<dbReference type="InterPro" id="IPR015424">
    <property type="entry name" value="PyrdxlP-dep_Trfase"/>
</dbReference>
<dbReference type="GO" id="GO:0030170">
    <property type="term" value="F:pyridoxal phosphate binding"/>
    <property type="evidence" value="ECO:0007669"/>
    <property type="project" value="InterPro"/>
</dbReference>
<proteinExistence type="inferred from homology"/>
<evidence type="ECO:0000256" key="3">
    <source>
        <dbReference type="ARBA" id="ARBA00023015"/>
    </source>
</evidence>
<organism evidence="7 8">
    <name type="scientific">Carbonactinospora thermoautotrophica</name>
    <dbReference type="NCBI Taxonomy" id="1469144"/>
    <lineage>
        <taxon>Bacteria</taxon>
        <taxon>Bacillati</taxon>
        <taxon>Actinomycetota</taxon>
        <taxon>Actinomycetes</taxon>
        <taxon>Kitasatosporales</taxon>
        <taxon>Carbonactinosporaceae</taxon>
        <taxon>Carbonactinospora</taxon>
    </lineage>
</organism>
<protein>
    <recommendedName>
        <fullName evidence="6">HTH gntR-type domain-containing protein</fullName>
    </recommendedName>
</protein>
<dbReference type="PROSITE" id="PS50949">
    <property type="entry name" value="HTH_GNTR"/>
    <property type="match status" value="1"/>
</dbReference>
<dbReference type="SMART" id="SM00345">
    <property type="entry name" value="HTH_GNTR"/>
    <property type="match status" value="1"/>
</dbReference>
<name>A0A132N4H7_9ACTN</name>
<sequence>MADRVISGRHLARLLGSWRTGAPAYIALADAIRLLVLDGRLPLRTRLPGERELAEALDLSRTTVTAAYARLRDEGYVRSRRASGSWTSLPAGAAPPATVPLTPGGDVLDLAAAAPLAPLGGFGAAVTAAVAELPRYQCHHGHELLGLPPLREALAARYTARGLPTEPDQIMVTNGGMSALALLFRLLLGPGDRVLVEHPTYANALVAITRASGRPVPVGLTEDGWDLDMFEATLRQAAPRLAYLIADFQNPTGHLMPEATRAAVAELAARTRTPLVVDETLAELLLDPGPMPPPVAAYHPSVITIGSASKSYWGGLRLGWIRAPRDLIDRLAGVRPSLDLGSPILEQLICTELTRHGDAALRDRRAQLAAQRDTLVAAVRDLLPEWRFTVPRGGLSLWIDLGAPVSTALAVAAERYGLRLAAGPLFGMDGAFARYLRLPYTLPEETLAEATERLATAYRSVAACHVPSAPVALA</sequence>
<dbReference type="Proteomes" id="UP000070659">
    <property type="component" value="Unassembled WGS sequence"/>
</dbReference>
<dbReference type="SUPFAM" id="SSF46785">
    <property type="entry name" value="Winged helix' DNA-binding domain"/>
    <property type="match status" value="1"/>
</dbReference>
<comment type="caution">
    <text evidence="7">The sequence shown here is derived from an EMBL/GenBank/DDBJ whole genome shotgun (WGS) entry which is preliminary data.</text>
</comment>
<dbReference type="PANTHER" id="PTHR46577">
    <property type="entry name" value="HTH-TYPE TRANSCRIPTIONAL REGULATORY PROTEIN GABR"/>
    <property type="match status" value="1"/>
</dbReference>
<dbReference type="InterPro" id="IPR051446">
    <property type="entry name" value="HTH_trans_reg/aminotransferase"/>
</dbReference>
<dbReference type="InterPro" id="IPR036388">
    <property type="entry name" value="WH-like_DNA-bd_sf"/>
</dbReference>
<reference evidence="7 8" key="1">
    <citation type="submission" date="2015-02" db="EMBL/GenBank/DDBJ databases">
        <title>Physiological reanalysis, assessment of diazotrophy, and genome sequences of multiple isolates of Streptomyces thermoautotrophicus.</title>
        <authorList>
            <person name="MacKellar D.C."/>
            <person name="Lieber L."/>
            <person name="Norman J."/>
            <person name="Bolger A."/>
            <person name="Tobin C."/>
            <person name="Murray J.W."/>
            <person name="Prell J."/>
        </authorList>
    </citation>
    <scope>NUCLEOTIDE SEQUENCE [LARGE SCALE GENOMIC DNA]</scope>
    <source>
        <strain evidence="7 8">UBT1</strain>
    </source>
</reference>
<evidence type="ECO:0000256" key="2">
    <source>
        <dbReference type="ARBA" id="ARBA00022898"/>
    </source>
</evidence>
<keyword evidence="5" id="KW-0804">Transcription</keyword>
<dbReference type="Pfam" id="PF00392">
    <property type="entry name" value="GntR"/>
    <property type="match status" value="1"/>
</dbReference>
<evidence type="ECO:0000256" key="1">
    <source>
        <dbReference type="ARBA" id="ARBA00005384"/>
    </source>
</evidence>
<dbReference type="PATRIC" id="fig|1469144.8.peg.4560"/>
<dbReference type="Gene3D" id="1.10.10.10">
    <property type="entry name" value="Winged helix-like DNA-binding domain superfamily/Winged helix DNA-binding domain"/>
    <property type="match status" value="1"/>
</dbReference>
<gene>
    <name evidence="7" type="ORF">TH66_04680</name>
</gene>
<dbReference type="OrthoDB" id="199743at2"/>
<dbReference type="InterPro" id="IPR000524">
    <property type="entry name" value="Tscrpt_reg_HTH_GntR"/>
</dbReference>
<evidence type="ECO:0000313" key="8">
    <source>
        <dbReference type="Proteomes" id="UP000070659"/>
    </source>
</evidence>
<dbReference type="AlphaFoldDB" id="A0A132N4H7"/>
<dbReference type="CDD" id="cd00609">
    <property type="entry name" value="AAT_like"/>
    <property type="match status" value="1"/>
</dbReference>
<feature type="domain" description="HTH gntR-type" evidence="6">
    <location>
        <begin position="22"/>
        <end position="90"/>
    </location>
</feature>
<evidence type="ECO:0000256" key="4">
    <source>
        <dbReference type="ARBA" id="ARBA00023125"/>
    </source>
</evidence>
<dbReference type="SUPFAM" id="SSF53383">
    <property type="entry name" value="PLP-dependent transferases"/>
    <property type="match status" value="1"/>
</dbReference>
<dbReference type="InterPro" id="IPR036390">
    <property type="entry name" value="WH_DNA-bd_sf"/>
</dbReference>
<keyword evidence="3" id="KW-0805">Transcription regulation</keyword>
<keyword evidence="2" id="KW-0663">Pyridoxal phosphate</keyword>
<dbReference type="InterPro" id="IPR015421">
    <property type="entry name" value="PyrdxlP-dep_Trfase_major"/>
</dbReference>
<dbReference type="GO" id="GO:0003677">
    <property type="term" value="F:DNA binding"/>
    <property type="evidence" value="ECO:0007669"/>
    <property type="project" value="UniProtKB-KW"/>
</dbReference>
<comment type="similarity">
    <text evidence="1">In the C-terminal section; belongs to the class-I pyridoxal-phosphate-dependent aminotransferase family.</text>
</comment>
<evidence type="ECO:0000259" key="6">
    <source>
        <dbReference type="PROSITE" id="PS50949"/>
    </source>
</evidence>
<dbReference type="Pfam" id="PF00155">
    <property type="entry name" value="Aminotran_1_2"/>
    <property type="match status" value="1"/>
</dbReference>
<dbReference type="EMBL" id="JYIJ01000013">
    <property type="protein sequence ID" value="KWX05051.1"/>
    <property type="molecule type" value="Genomic_DNA"/>
</dbReference>
<dbReference type="InterPro" id="IPR004839">
    <property type="entry name" value="Aminotransferase_I/II_large"/>
</dbReference>
<dbReference type="PRINTS" id="PR00035">
    <property type="entry name" value="HTHGNTR"/>
</dbReference>